<evidence type="ECO:0000313" key="2">
    <source>
        <dbReference type="Proteomes" id="UP000026682"/>
    </source>
</evidence>
<dbReference type="PATRIC" id="fig|1331206.3.peg.1504"/>
<dbReference type="EMBL" id="JFZZ01000054">
    <property type="protein sequence ID" value="KAK95504.1"/>
    <property type="molecule type" value="Genomic_DNA"/>
</dbReference>
<proteinExistence type="predicted"/>
<dbReference type="AlphaFoldDB" id="A0A158M6B3"/>
<protein>
    <submittedName>
        <fullName evidence="1">Putative N-acetyltransferase YedL</fullName>
    </submittedName>
</protein>
<keyword evidence="1" id="KW-0808">Transferase</keyword>
<dbReference type="STRING" id="35814.BBB42_12335"/>
<accession>A0A158M6B3</accession>
<evidence type="ECO:0000313" key="1">
    <source>
        <dbReference type="EMBL" id="KAK95504.1"/>
    </source>
</evidence>
<dbReference type="Proteomes" id="UP000026682">
    <property type="component" value="Unassembled WGS sequence"/>
</dbReference>
<dbReference type="GO" id="GO:0016740">
    <property type="term" value="F:transferase activity"/>
    <property type="evidence" value="ECO:0007669"/>
    <property type="project" value="UniProtKB-KW"/>
</dbReference>
<name>A0A158M6B3_9BORD</name>
<organism evidence="1 2">
    <name type="scientific">Bordetella holmesii CDC-H585-BH</name>
    <dbReference type="NCBI Taxonomy" id="1331206"/>
    <lineage>
        <taxon>Bacteria</taxon>
        <taxon>Pseudomonadati</taxon>
        <taxon>Pseudomonadota</taxon>
        <taxon>Betaproteobacteria</taxon>
        <taxon>Burkholderiales</taxon>
        <taxon>Alcaligenaceae</taxon>
        <taxon>Bordetella</taxon>
    </lineage>
</organism>
<gene>
    <name evidence="1" type="ORF">L497_1811</name>
</gene>
<sequence length="145" mass="16041">MDPDDSDDEQTESLGQTDGDFQAWLLREDGWHRDPSGAVLSGVSLLDRPTLDCITPYTPGFAPDPKRRGVWTNHCSHCKQPILTGQLMAFPGSAFTPSDADQARAVGIQRMTSPLQASVELRWTDAYPDLWPLLQHLGFADHNPP</sequence>
<comment type="caution">
    <text evidence="1">The sequence shown here is derived from an EMBL/GenBank/DDBJ whole genome shotgun (WGS) entry which is preliminary data.</text>
</comment>
<reference evidence="1 2" key="1">
    <citation type="submission" date="2014-03" db="EMBL/GenBank/DDBJ databases">
        <title>Genome sequence of Bordetella holmseii.</title>
        <authorList>
            <person name="Harvill E."/>
            <person name="Goodfield L.L."/>
            <person name="Ivanov Y."/>
            <person name="Meyer J.A."/>
            <person name="Newth C."/>
            <person name="Cassiday P."/>
            <person name="Tondella M.L."/>
            <person name="Liao P."/>
            <person name="Zimmerman J."/>
            <person name="Meert K."/>
            <person name="Wessel D."/>
            <person name="Berger J."/>
            <person name="Dean J.M."/>
            <person name="Holubkov R."/>
            <person name="Burr J."/>
            <person name="Liu T."/>
            <person name="Brinkac L.M."/>
            <person name="Sanka R."/>
            <person name="Kim M."/>
            <person name="Losada L."/>
        </authorList>
    </citation>
    <scope>NUCLEOTIDE SEQUENCE [LARGE SCALE GENOMIC DNA]</scope>
    <source>
        <strain evidence="1 2">CDC-H585-BH</strain>
    </source>
</reference>